<evidence type="ECO:0000259" key="14">
    <source>
        <dbReference type="PROSITE" id="PS51718"/>
    </source>
</evidence>
<evidence type="ECO:0000256" key="1">
    <source>
        <dbReference type="ARBA" id="ARBA00004374"/>
    </source>
</evidence>
<proteinExistence type="predicted"/>
<dbReference type="PANTHER" id="PTHR10465">
    <property type="entry name" value="TRANSMEMBRANE GTPASE FZO1"/>
    <property type="match status" value="1"/>
</dbReference>
<dbReference type="PROSITE" id="PS51718">
    <property type="entry name" value="G_DYNAMIN_2"/>
    <property type="match status" value="1"/>
</dbReference>
<dbReference type="CDD" id="cd09912">
    <property type="entry name" value="DLP_2"/>
    <property type="match status" value="1"/>
</dbReference>
<dbReference type="Pfam" id="PF04799">
    <property type="entry name" value="Fzo_mitofusin"/>
    <property type="match status" value="1"/>
</dbReference>
<keyword evidence="10 13" id="KW-0472">Membrane</keyword>
<feature type="domain" description="Dynamin-type G" evidence="14">
    <location>
        <begin position="101"/>
        <end position="349"/>
    </location>
</feature>
<dbReference type="AlphaFoldDB" id="A0AAD9JXK8"/>
<dbReference type="GO" id="GO:0008053">
    <property type="term" value="P:mitochondrial fusion"/>
    <property type="evidence" value="ECO:0007669"/>
    <property type="project" value="InterPro"/>
</dbReference>
<dbReference type="EMBL" id="JAODUP010000119">
    <property type="protein sequence ID" value="KAK2161253.1"/>
    <property type="molecule type" value="Genomic_DNA"/>
</dbReference>
<keyword evidence="8" id="KW-0496">Mitochondrion</keyword>
<evidence type="ECO:0000256" key="6">
    <source>
        <dbReference type="ARBA" id="ARBA00022989"/>
    </source>
</evidence>
<comment type="subcellular location">
    <subcellularLocation>
        <location evidence="1">Mitochondrion outer membrane</location>
        <topology evidence="1">Multi-pass membrane protein</topology>
    </subcellularLocation>
</comment>
<keyword evidence="16" id="KW-1185">Reference proteome</keyword>
<evidence type="ECO:0000256" key="13">
    <source>
        <dbReference type="SAM" id="Phobius"/>
    </source>
</evidence>
<evidence type="ECO:0000256" key="8">
    <source>
        <dbReference type="ARBA" id="ARBA00023128"/>
    </source>
</evidence>
<dbReference type="Proteomes" id="UP001208570">
    <property type="component" value="Unassembled WGS sequence"/>
</dbReference>
<dbReference type="SUPFAM" id="SSF111479">
    <property type="entry name" value="Fzo-like conserved region"/>
    <property type="match status" value="1"/>
</dbReference>
<dbReference type="InterPro" id="IPR027094">
    <property type="entry name" value="Mitofusin_fam"/>
</dbReference>
<dbReference type="InterPro" id="IPR045063">
    <property type="entry name" value="Dynamin_N"/>
</dbReference>
<reference evidence="15" key="1">
    <citation type="journal article" date="2023" name="Mol. Biol. Evol.">
        <title>Third-Generation Sequencing Reveals the Adaptive Role of the Epigenome in Three Deep-Sea Polychaetes.</title>
        <authorList>
            <person name="Perez M."/>
            <person name="Aroh O."/>
            <person name="Sun Y."/>
            <person name="Lan Y."/>
            <person name="Juniper S.K."/>
            <person name="Young C.R."/>
            <person name="Angers B."/>
            <person name="Qian P.Y."/>
        </authorList>
    </citation>
    <scope>NUCLEOTIDE SEQUENCE</scope>
    <source>
        <strain evidence="15">P08H-3</strain>
    </source>
</reference>
<evidence type="ECO:0000256" key="7">
    <source>
        <dbReference type="ARBA" id="ARBA00023054"/>
    </source>
</evidence>
<evidence type="ECO:0000256" key="9">
    <source>
        <dbReference type="ARBA" id="ARBA00023134"/>
    </source>
</evidence>
<sequence>MMSGRITPIIAMDSGPTSFTSAGPTRKLANGRQSPTSPLKLFGQAKKKINDIFVEISSYVTESGEFLEASNKPESDLLSADDADKVKQFFDKVNGIREILTRDRMKVAFFGRTSNGKSTVINAMLKSKILPSGIGHTTNCFVQVEGTDNSDAYILVEGSTAPRNVQDIRQLANALSSVKLDSDSLVTICWPKEKCSLLRDDVVFVDSPGIDVSPNLDHWIDKHCLDADVFVLVVNAESTLMQTEKNFFHRVSAKLSKPNVFILNNRWDCSASEPEMMEEVKMQHLERTIQFLVEELNVVDRFQAEDRVFFVSAREALICRAQADTRTPTPNSNLLEGFQGRLFEFANFERKFEECISKSAVQTKFAQHTSNGKEIITQVKSVMENLYSTANNKREQRHQFFSETQDQLDYTEKQMRLLSEDIKEKIKLMVEEVDRKVSTALVEEIRRLAALVDEFDRPFHPDPMLLNIYKKELHAHVEKCVGRNLQNRCSTALITAVDSAEQEMQERLLALLPSDSQQQTANMLPARDFEVAYRLDCRNLCADFQEDIEFRFSLGITSLMQRFLGPKGRRAVLSGGSNMIPRPMPMTPQTPSNEVAATPENEVMIAMLGTVTSLYSRSTIGALALTGLVAKAAGWRILAICGIVYGTIYLYERLTWTTKAKERAFKRQYVDYASSKLKLIVDLTSANCSHQVQQELASTFAQLCHQVDAAKGDLQEDLKKLKLELEELESVATKANFFRNKAGYLETELNTFLKQYLSPESRL</sequence>
<dbReference type="InterPro" id="IPR027417">
    <property type="entry name" value="P-loop_NTPase"/>
</dbReference>
<feature type="transmembrane region" description="Helical" evidence="13">
    <location>
        <begin position="633"/>
        <end position="651"/>
    </location>
</feature>
<keyword evidence="6 13" id="KW-1133">Transmembrane helix</keyword>
<organism evidence="15 16">
    <name type="scientific">Paralvinella palmiformis</name>
    <dbReference type="NCBI Taxonomy" id="53620"/>
    <lineage>
        <taxon>Eukaryota</taxon>
        <taxon>Metazoa</taxon>
        <taxon>Spiralia</taxon>
        <taxon>Lophotrochozoa</taxon>
        <taxon>Annelida</taxon>
        <taxon>Polychaeta</taxon>
        <taxon>Sedentaria</taxon>
        <taxon>Canalipalpata</taxon>
        <taxon>Terebellida</taxon>
        <taxon>Terebelliformia</taxon>
        <taxon>Alvinellidae</taxon>
        <taxon>Paralvinella</taxon>
    </lineage>
</organism>
<dbReference type="SUPFAM" id="SSF52540">
    <property type="entry name" value="P-loop containing nucleoside triphosphate hydrolases"/>
    <property type="match status" value="1"/>
</dbReference>
<gene>
    <name evidence="15" type="ORF">LSH36_119g00003</name>
</gene>
<keyword evidence="5" id="KW-0378">Hydrolase</keyword>
<keyword evidence="2 13" id="KW-0812">Transmembrane</keyword>
<dbReference type="GO" id="GO:0051646">
    <property type="term" value="P:mitochondrion localization"/>
    <property type="evidence" value="ECO:0007669"/>
    <property type="project" value="TreeGrafter"/>
</dbReference>
<dbReference type="PANTHER" id="PTHR10465:SF3">
    <property type="entry name" value="TRANSMEMBRANE GTPASE MARF-RELATED"/>
    <property type="match status" value="1"/>
</dbReference>
<evidence type="ECO:0000256" key="10">
    <source>
        <dbReference type="ARBA" id="ARBA00023136"/>
    </source>
</evidence>
<protein>
    <recommendedName>
        <fullName evidence="14">Dynamin-type G domain-containing protein</fullName>
    </recommendedName>
</protein>
<dbReference type="GO" id="GO:0003924">
    <property type="term" value="F:GTPase activity"/>
    <property type="evidence" value="ECO:0007669"/>
    <property type="project" value="InterPro"/>
</dbReference>
<dbReference type="Pfam" id="PF00350">
    <property type="entry name" value="Dynamin_N"/>
    <property type="match status" value="1"/>
</dbReference>
<evidence type="ECO:0000256" key="3">
    <source>
        <dbReference type="ARBA" id="ARBA00022741"/>
    </source>
</evidence>
<dbReference type="Gene3D" id="1.20.5.110">
    <property type="match status" value="1"/>
</dbReference>
<keyword evidence="3" id="KW-0547">Nucleotide-binding</keyword>
<dbReference type="FunFam" id="3.40.50.300:FF:000214">
    <property type="entry name" value="Mitofusin 2"/>
    <property type="match status" value="1"/>
</dbReference>
<dbReference type="GO" id="GO:0005741">
    <property type="term" value="C:mitochondrial outer membrane"/>
    <property type="evidence" value="ECO:0007669"/>
    <property type="project" value="UniProtKB-SubCell"/>
</dbReference>
<accession>A0AAD9JXK8</accession>
<keyword evidence="7 11" id="KW-0175">Coiled coil</keyword>
<evidence type="ECO:0000256" key="4">
    <source>
        <dbReference type="ARBA" id="ARBA00022787"/>
    </source>
</evidence>
<feature type="coiled-coil region" evidence="11">
    <location>
        <begin position="704"/>
        <end position="731"/>
    </location>
</feature>
<comment type="caution">
    <text evidence="15">The sequence shown here is derived from an EMBL/GenBank/DDBJ whole genome shotgun (WGS) entry which is preliminary data.</text>
</comment>
<evidence type="ECO:0000256" key="12">
    <source>
        <dbReference type="SAM" id="MobiDB-lite"/>
    </source>
</evidence>
<keyword evidence="4" id="KW-1000">Mitochondrion outer membrane</keyword>
<dbReference type="InterPro" id="IPR006884">
    <property type="entry name" value="Fzo/mitofusin_HR2"/>
</dbReference>
<evidence type="ECO:0000256" key="5">
    <source>
        <dbReference type="ARBA" id="ARBA00022801"/>
    </source>
</evidence>
<keyword evidence="9" id="KW-0342">GTP-binding</keyword>
<dbReference type="GO" id="GO:0005525">
    <property type="term" value="F:GTP binding"/>
    <property type="evidence" value="ECO:0007669"/>
    <property type="project" value="UniProtKB-KW"/>
</dbReference>
<evidence type="ECO:0000313" key="16">
    <source>
        <dbReference type="Proteomes" id="UP001208570"/>
    </source>
</evidence>
<dbReference type="Gene3D" id="3.40.50.300">
    <property type="entry name" value="P-loop containing nucleotide triphosphate hydrolases"/>
    <property type="match status" value="1"/>
</dbReference>
<dbReference type="InterPro" id="IPR030381">
    <property type="entry name" value="G_DYNAMIN_dom"/>
</dbReference>
<evidence type="ECO:0000256" key="11">
    <source>
        <dbReference type="SAM" id="Coils"/>
    </source>
</evidence>
<feature type="region of interest" description="Disordered" evidence="12">
    <location>
        <begin position="13"/>
        <end position="34"/>
    </location>
</feature>
<evidence type="ECO:0000313" key="15">
    <source>
        <dbReference type="EMBL" id="KAK2161253.1"/>
    </source>
</evidence>
<name>A0AAD9JXK8_9ANNE</name>
<evidence type="ECO:0000256" key="2">
    <source>
        <dbReference type="ARBA" id="ARBA00022692"/>
    </source>
</evidence>